<keyword evidence="1" id="KW-0800">Toxin</keyword>
<feature type="signal peptide" evidence="3">
    <location>
        <begin position="1"/>
        <end position="29"/>
    </location>
</feature>
<feature type="region of interest" description="Disordered" evidence="2">
    <location>
        <begin position="930"/>
        <end position="949"/>
    </location>
</feature>
<gene>
    <name evidence="5" type="primary">shlA</name>
    <name evidence="5" type="ORF">C4A13_03660</name>
</gene>
<feature type="compositionally biased region" description="Low complexity" evidence="2">
    <location>
        <begin position="1117"/>
        <end position="1129"/>
    </location>
</feature>
<dbReference type="Proteomes" id="UP000254454">
    <property type="component" value="Unassembled WGS sequence"/>
</dbReference>
<accession>A0A370V5L1</accession>
<evidence type="ECO:0000256" key="3">
    <source>
        <dbReference type="SAM" id="SignalP"/>
    </source>
</evidence>
<dbReference type="GO" id="GO:0090729">
    <property type="term" value="F:toxin activity"/>
    <property type="evidence" value="ECO:0007669"/>
    <property type="project" value="UniProtKB-KW"/>
</dbReference>
<keyword evidence="3" id="KW-0732">Signal</keyword>
<feature type="chain" id="PRO_5016760897" evidence="3">
    <location>
        <begin position="30"/>
        <end position="1327"/>
    </location>
</feature>
<feature type="region of interest" description="Disordered" evidence="2">
    <location>
        <begin position="546"/>
        <end position="599"/>
    </location>
</feature>
<organism evidence="5 6">
    <name type="scientific">Escherichia marmotae</name>
    <dbReference type="NCBI Taxonomy" id="1499973"/>
    <lineage>
        <taxon>Bacteria</taxon>
        <taxon>Pseudomonadati</taxon>
        <taxon>Pseudomonadota</taxon>
        <taxon>Gammaproteobacteria</taxon>
        <taxon>Enterobacterales</taxon>
        <taxon>Enterobacteriaceae</taxon>
        <taxon>Escherichia</taxon>
    </lineage>
</organism>
<dbReference type="SUPFAM" id="SSF51126">
    <property type="entry name" value="Pectin lyase-like"/>
    <property type="match status" value="1"/>
</dbReference>
<dbReference type="InterPro" id="IPR025157">
    <property type="entry name" value="Hemagglutinin_rpt"/>
</dbReference>
<feature type="region of interest" description="Disordered" evidence="2">
    <location>
        <begin position="1181"/>
        <end position="1200"/>
    </location>
</feature>
<dbReference type="Gene3D" id="2.160.20.10">
    <property type="entry name" value="Single-stranded right-handed beta-helix, Pectin lyase-like"/>
    <property type="match status" value="1"/>
</dbReference>
<feature type="compositionally biased region" description="Low complexity" evidence="2">
    <location>
        <begin position="1035"/>
        <end position="1048"/>
    </location>
</feature>
<protein>
    <submittedName>
        <fullName evidence="5">Hemolysin</fullName>
    </submittedName>
</protein>
<evidence type="ECO:0000256" key="1">
    <source>
        <dbReference type="ARBA" id="ARBA00022656"/>
    </source>
</evidence>
<dbReference type="EMBL" id="QONO01000109">
    <property type="protein sequence ID" value="RDR25676.1"/>
    <property type="molecule type" value="Genomic_DNA"/>
</dbReference>
<dbReference type="InterPro" id="IPR011050">
    <property type="entry name" value="Pectin_lyase_fold/virulence"/>
</dbReference>
<dbReference type="NCBIfam" id="TIGR01901">
    <property type="entry name" value="adhes_NPXG"/>
    <property type="match status" value="1"/>
</dbReference>
<dbReference type="GO" id="GO:0003824">
    <property type="term" value="F:catalytic activity"/>
    <property type="evidence" value="ECO:0007669"/>
    <property type="project" value="UniProtKB-ARBA"/>
</dbReference>
<comment type="caution">
    <text evidence="5">The sequence shown here is derived from an EMBL/GenBank/DDBJ whole genome shotgun (WGS) entry which is preliminary data.</text>
</comment>
<feature type="region of interest" description="Disordered" evidence="2">
    <location>
        <begin position="812"/>
        <end position="831"/>
    </location>
</feature>
<reference evidence="5 6" key="1">
    <citation type="submission" date="2018-06" db="EMBL/GenBank/DDBJ databases">
        <title>Recombination Drives Gene Content and Phenotype Evolution in Wild Type E. coli Strains.</title>
        <authorList>
            <person name="Field C.M."/>
            <person name="Silander O.K."/>
            <person name="Van Nimwegen E."/>
        </authorList>
    </citation>
    <scope>NUCLEOTIDE SEQUENCE [LARGE SCALE GENOMIC DNA]</scope>
    <source>
        <strain evidence="5 6">SC344</strain>
    </source>
</reference>
<feature type="domain" description="Filamentous haemagglutinin FhaB/tRNA nuclease CdiA-like TPS" evidence="4">
    <location>
        <begin position="47"/>
        <end position="167"/>
    </location>
</feature>
<feature type="compositionally biased region" description="Polar residues" evidence="2">
    <location>
        <begin position="814"/>
        <end position="831"/>
    </location>
</feature>
<name>A0A370V5L1_9ESCH</name>
<dbReference type="RefSeq" id="WP_258865636.1">
    <property type="nucleotide sequence ID" value="NZ_QONN01000031.1"/>
</dbReference>
<evidence type="ECO:0000313" key="6">
    <source>
        <dbReference type="Proteomes" id="UP000254454"/>
    </source>
</evidence>
<proteinExistence type="predicted"/>
<feature type="region of interest" description="Disordered" evidence="2">
    <location>
        <begin position="1017"/>
        <end position="1053"/>
    </location>
</feature>
<feature type="compositionally biased region" description="Basic and acidic residues" evidence="2">
    <location>
        <begin position="555"/>
        <end position="570"/>
    </location>
</feature>
<dbReference type="InterPro" id="IPR008638">
    <property type="entry name" value="FhaB/CdiA-like_TPS"/>
</dbReference>
<sequence length="1327" mass="139894">MARQYFKLSSAGRLASIIAISFVTCSSFAAGIVADGGALGPGVSTAANGTQVVNIVKPTDQGLSHNQYQDFNVNRPGAVFNNALSAGQSQLAGQLAANPNLNGHSASVILNEVISRNPSLLLGQQEVFGMAADYVLANPNGITCDGCGFINTSRSSLVVGNPLIENGMLRAYSTLNNHNLLQIGSGGVAAEHVLDLVAPRIESNGAVRAVAINAISGNNRLTRDLTQIESAPNDTALDSYYLGSMQAGRIRIINTAEGSGVKLAGSLQAEQAIKVKAKDRLALQSAQLRGGDVTLQAKTLRAEGTLTERATQSSGKDNYQNYRGGIDVHASQQKQRYRRTEISGKNLTLVAAESNHLTATDLRGDDVTIQGGDVLLDGQLLTQRQEQTDNRWFYSWQHDETRHNSQQQVQTGRIEARHNANLSATRGDLRLEGSEVKAGQDIRLRSQGDITLRGVREHDESQLTGYKRNEGASLNSGRWQQRQSEERLRQVSLRAGHDAVLQAKGNLNAQAAQIQSNNDAEIAAAGTVTLDVQNVANRKSEVDNHTYWGGIGGGGERDNNHSQERSHASEVESGGTLTISGGQGVTIRGSRAQGGRGGVVQARQGNVVIDHVVNTSSEQDNSRRGGVFNITTASQQRKESHEQLRASQLTSDVNLRVQSAGDIQVLGSQVAGDGHVDLNAGGRVDVKAAARVDSRDEQSTSLHARTYAKKQGDKQYRVGLGLEHTVQQETSQSVTHRGSQIQGASVALTAGDDVQFTGSRLQANAGDVQISGKNVAFVSAEDSQANRSQKQTAGGGLYFTAGIDKVGSGFEGDYSTSDSQHNQTRARGSSSEIKGNLIINAQDTLTQQGASHQVGGAYRAQAAKVAQLEAHDRDSSRSQGTRVDAEVGVNVNYSAVLRPLARAAQKAASLDVNGAIDELGKVGKPNLGLDIGANGGTQTESRSESRAKTTHIQAGTIEVTARDTIHDRGTQYRANMGGVTLQADNHRFEAASDSSSQSSAAQGGATLRVYTTTGKDIGVTISGQGENRRREEQRSQAQSGSIQAQSGIDIRLGQTGNYQGTTLDGGQGKTQIHSAGDLHIVQATDSHSTRHQGFDAHARVSGDMNSGSAALGGGQNNGQQSNSQAHAASIRSAGGVTLESGGMLTLQGAQVDSQGEVTLRAADRLDLRQANAQRQQEGCVWSGELSGGGGRSSGDSESWNGSLGAKAGVTMQHEQQSTAQGGQISGASVTLSAGSEARDALHLQGTQVKGKAVTLSAQQGGIMLESAKDSQVKNNWGFEASGSLSVSQSMPLNIGLKVNVDQQDQTKQHNTQILAEQVNLSSHDVRM</sequence>
<evidence type="ECO:0000313" key="5">
    <source>
        <dbReference type="EMBL" id="RDR25676.1"/>
    </source>
</evidence>
<dbReference type="Pfam" id="PF05860">
    <property type="entry name" value="TPS"/>
    <property type="match status" value="1"/>
</dbReference>
<dbReference type="Pfam" id="PF13332">
    <property type="entry name" value="Fil_haemagg_2"/>
    <property type="match status" value="5"/>
</dbReference>
<feature type="region of interest" description="Disordered" evidence="2">
    <location>
        <begin position="1098"/>
        <end position="1131"/>
    </location>
</feature>
<evidence type="ECO:0000256" key="2">
    <source>
        <dbReference type="SAM" id="MobiDB-lite"/>
    </source>
</evidence>
<evidence type="ECO:0000259" key="4">
    <source>
        <dbReference type="SMART" id="SM00912"/>
    </source>
</evidence>
<dbReference type="InterPro" id="IPR012334">
    <property type="entry name" value="Pectin_lyas_fold"/>
</dbReference>
<dbReference type="SMART" id="SM00912">
    <property type="entry name" value="Haemagg_act"/>
    <property type="match status" value="1"/>
</dbReference>